<dbReference type="Proteomes" id="UP000024404">
    <property type="component" value="Unassembled WGS sequence"/>
</dbReference>
<protein>
    <submittedName>
        <fullName evidence="1">Uncharacterized protein</fullName>
    </submittedName>
</protein>
<sequence length="84" mass="9897">MIRIVQKNIAIVVVSSNVTEQEILFLDIYSGYTIELEELSSYILEDVNFDTISLKHDDICMLYEKKMKNKKSNKTNNPKRRQKQ</sequence>
<dbReference type="EMBL" id="CMVM020000161">
    <property type="status" value="NOT_ANNOTATED_CDS"/>
    <property type="molecule type" value="Genomic_DNA"/>
</dbReference>
<evidence type="ECO:0000313" key="2">
    <source>
        <dbReference type="Proteomes" id="UP000024404"/>
    </source>
</evidence>
<reference evidence="1" key="2">
    <citation type="submission" date="2022-06" db="UniProtKB">
        <authorList>
            <consortium name="EnsemblMetazoa"/>
        </authorList>
    </citation>
    <scope>IDENTIFICATION</scope>
</reference>
<reference evidence="2" key="1">
    <citation type="submission" date="2013-10" db="EMBL/GenBank/DDBJ databases">
        <title>Genome sequencing of Onchocerca volvulus.</title>
        <authorList>
            <person name="Cotton J."/>
            <person name="Tsai J."/>
            <person name="Stanley E."/>
            <person name="Tracey A."/>
            <person name="Holroyd N."/>
            <person name="Lustigman S."/>
            <person name="Berriman M."/>
        </authorList>
    </citation>
    <scope>NUCLEOTIDE SEQUENCE</scope>
</reference>
<organism evidence="1 2">
    <name type="scientific">Onchocerca volvulus</name>
    <dbReference type="NCBI Taxonomy" id="6282"/>
    <lineage>
        <taxon>Eukaryota</taxon>
        <taxon>Metazoa</taxon>
        <taxon>Ecdysozoa</taxon>
        <taxon>Nematoda</taxon>
        <taxon>Chromadorea</taxon>
        <taxon>Rhabditida</taxon>
        <taxon>Spirurina</taxon>
        <taxon>Spiruromorpha</taxon>
        <taxon>Filarioidea</taxon>
        <taxon>Onchocercidae</taxon>
        <taxon>Onchocerca</taxon>
    </lineage>
</organism>
<name>A0A8R1TW37_ONCVO</name>
<accession>A0A8R1TW37</accession>
<evidence type="ECO:0000313" key="1">
    <source>
        <dbReference type="EnsemblMetazoa" id="OVOC5547.1"/>
    </source>
</evidence>
<keyword evidence="2" id="KW-1185">Reference proteome</keyword>
<proteinExistence type="predicted"/>
<dbReference type="AlphaFoldDB" id="A0A8R1TW37"/>
<dbReference type="EnsemblMetazoa" id="OVOC5547.1">
    <property type="protein sequence ID" value="OVOC5547.1"/>
    <property type="gene ID" value="WBGene00242356"/>
</dbReference>